<dbReference type="PROSITE" id="PS50935">
    <property type="entry name" value="SSB"/>
    <property type="match status" value="1"/>
</dbReference>
<keyword evidence="4" id="KW-1185">Reference proteome</keyword>
<dbReference type="Pfam" id="PF00436">
    <property type="entry name" value="SSB"/>
    <property type="match status" value="1"/>
</dbReference>
<protein>
    <submittedName>
        <fullName evidence="3">Nucleic acid-binding protein</fullName>
    </submittedName>
</protein>
<dbReference type="InterPro" id="IPR012340">
    <property type="entry name" value="NA-bd_OB-fold"/>
</dbReference>
<dbReference type="EMBL" id="KV454412">
    <property type="protein sequence ID" value="ODQ64361.1"/>
    <property type="molecule type" value="Genomic_DNA"/>
</dbReference>
<evidence type="ECO:0000313" key="3">
    <source>
        <dbReference type="EMBL" id="ODQ64361.1"/>
    </source>
</evidence>
<evidence type="ECO:0000256" key="1">
    <source>
        <dbReference type="ARBA" id="ARBA00023125"/>
    </source>
</evidence>
<dbReference type="GO" id="GO:0090297">
    <property type="term" value="P:positive regulation of mitochondrial DNA replication"/>
    <property type="evidence" value="ECO:0007669"/>
    <property type="project" value="EnsemblFungi"/>
</dbReference>
<dbReference type="GO" id="GO:0003697">
    <property type="term" value="F:single-stranded DNA binding"/>
    <property type="evidence" value="ECO:0007669"/>
    <property type="project" value="EnsemblFungi"/>
</dbReference>
<organism evidence="3 4">
    <name type="scientific">Nadsonia fulvescens var. elongata DSM 6958</name>
    <dbReference type="NCBI Taxonomy" id="857566"/>
    <lineage>
        <taxon>Eukaryota</taxon>
        <taxon>Fungi</taxon>
        <taxon>Dikarya</taxon>
        <taxon>Ascomycota</taxon>
        <taxon>Saccharomycotina</taxon>
        <taxon>Dipodascomycetes</taxon>
        <taxon>Dipodascales</taxon>
        <taxon>Dipodascales incertae sedis</taxon>
        <taxon>Nadsonia</taxon>
    </lineage>
</organism>
<dbReference type="AlphaFoldDB" id="A0A1E3PG35"/>
<sequence>MLRTLAKNSTTLARGVSRAFSTSSVKSDFARMTLYGRIGNNLESKMSKNNTPYLQYALAVGGANDSVSWYNVTVFDENTIQYLEEKFAKGQAVVVEANASMRSYETEDGRNVTSLNLIQKSIHPVTFPKREVVEDSN</sequence>
<dbReference type="InterPro" id="IPR000424">
    <property type="entry name" value="Primosome_PriB/ssb"/>
</dbReference>
<gene>
    <name evidence="3" type="ORF">NADFUDRAFT_47575</name>
</gene>
<evidence type="ECO:0000256" key="2">
    <source>
        <dbReference type="PROSITE-ProRule" id="PRU00252"/>
    </source>
</evidence>
<accession>A0A1E3PG35</accession>
<evidence type="ECO:0000313" key="4">
    <source>
        <dbReference type="Proteomes" id="UP000095009"/>
    </source>
</evidence>
<dbReference type="CDD" id="cd04496">
    <property type="entry name" value="SSB_OBF"/>
    <property type="match status" value="1"/>
</dbReference>
<dbReference type="STRING" id="857566.A0A1E3PG35"/>
<name>A0A1E3PG35_9ASCO</name>
<reference evidence="3 4" key="1">
    <citation type="journal article" date="2016" name="Proc. Natl. Acad. Sci. U.S.A.">
        <title>Comparative genomics of biotechnologically important yeasts.</title>
        <authorList>
            <person name="Riley R."/>
            <person name="Haridas S."/>
            <person name="Wolfe K.H."/>
            <person name="Lopes M.R."/>
            <person name="Hittinger C.T."/>
            <person name="Goeker M."/>
            <person name="Salamov A.A."/>
            <person name="Wisecaver J.H."/>
            <person name="Long T.M."/>
            <person name="Calvey C.H."/>
            <person name="Aerts A.L."/>
            <person name="Barry K.W."/>
            <person name="Choi C."/>
            <person name="Clum A."/>
            <person name="Coughlan A.Y."/>
            <person name="Deshpande S."/>
            <person name="Douglass A.P."/>
            <person name="Hanson S.J."/>
            <person name="Klenk H.-P."/>
            <person name="LaButti K.M."/>
            <person name="Lapidus A."/>
            <person name="Lindquist E.A."/>
            <person name="Lipzen A.M."/>
            <person name="Meier-Kolthoff J.P."/>
            <person name="Ohm R.A."/>
            <person name="Otillar R.P."/>
            <person name="Pangilinan J.L."/>
            <person name="Peng Y."/>
            <person name="Rokas A."/>
            <person name="Rosa C.A."/>
            <person name="Scheuner C."/>
            <person name="Sibirny A.A."/>
            <person name="Slot J.C."/>
            <person name="Stielow J.B."/>
            <person name="Sun H."/>
            <person name="Kurtzman C.P."/>
            <person name="Blackwell M."/>
            <person name="Grigoriev I.V."/>
            <person name="Jeffries T.W."/>
        </authorList>
    </citation>
    <scope>NUCLEOTIDE SEQUENCE [LARGE SCALE GENOMIC DNA]</scope>
    <source>
        <strain evidence="3 4">DSM 6958</strain>
    </source>
</reference>
<dbReference type="Gene3D" id="2.40.50.140">
    <property type="entry name" value="Nucleic acid-binding proteins"/>
    <property type="match status" value="1"/>
</dbReference>
<dbReference type="SUPFAM" id="SSF50249">
    <property type="entry name" value="Nucleic acid-binding proteins"/>
    <property type="match status" value="1"/>
</dbReference>
<dbReference type="OrthoDB" id="1078367at2759"/>
<dbReference type="Proteomes" id="UP000095009">
    <property type="component" value="Unassembled WGS sequence"/>
</dbReference>
<dbReference type="GO" id="GO:0042645">
    <property type="term" value="C:mitochondrial nucleoid"/>
    <property type="evidence" value="ECO:0007669"/>
    <property type="project" value="EnsemblFungi"/>
</dbReference>
<keyword evidence="1 2" id="KW-0238">DNA-binding</keyword>
<proteinExistence type="predicted"/>